<keyword evidence="2" id="KW-1185">Reference proteome</keyword>
<dbReference type="AlphaFoldDB" id="J3LJ48"/>
<dbReference type="HOGENOM" id="CLU_1985015_0_0_1"/>
<organism evidence="1">
    <name type="scientific">Oryza brachyantha</name>
    <name type="common">malo sina</name>
    <dbReference type="NCBI Taxonomy" id="4533"/>
    <lineage>
        <taxon>Eukaryota</taxon>
        <taxon>Viridiplantae</taxon>
        <taxon>Streptophyta</taxon>
        <taxon>Embryophyta</taxon>
        <taxon>Tracheophyta</taxon>
        <taxon>Spermatophyta</taxon>
        <taxon>Magnoliopsida</taxon>
        <taxon>Liliopsida</taxon>
        <taxon>Poales</taxon>
        <taxon>Poaceae</taxon>
        <taxon>BOP clade</taxon>
        <taxon>Oryzoideae</taxon>
        <taxon>Oryzeae</taxon>
        <taxon>Oryzinae</taxon>
        <taxon>Oryza</taxon>
    </lineage>
</organism>
<accession>J3LJ48</accession>
<reference evidence="1" key="1">
    <citation type="journal article" date="2013" name="Nat. Commun.">
        <title>Whole-genome sequencing of Oryza brachyantha reveals mechanisms underlying Oryza genome evolution.</title>
        <authorList>
            <person name="Chen J."/>
            <person name="Huang Q."/>
            <person name="Gao D."/>
            <person name="Wang J."/>
            <person name="Lang Y."/>
            <person name="Liu T."/>
            <person name="Li B."/>
            <person name="Bai Z."/>
            <person name="Luis Goicoechea J."/>
            <person name="Liang C."/>
            <person name="Chen C."/>
            <person name="Zhang W."/>
            <person name="Sun S."/>
            <person name="Liao Y."/>
            <person name="Zhang X."/>
            <person name="Yang L."/>
            <person name="Song C."/>
            <person name="Wang M."/>
            <person name="Shi J."/>
            <person name="Liu G."/>
            <person name="Liu J."/>
            <person name="Zhou H."/>
            <person name="Zhou W."/>
            <person name="Yu Q."/>
            <person name="An N."/>
            <person name="Chen Y."/>
            <person name="Cai Q."/>
            <person name="Wang B."/>
            <person name="Liu B."/>
            <person name="Min J."/>
            <person name="Huang Y."/>
            <person name="Wu H."/>
            <person name="Li Z."/>
            <person name="Zhang Y."/>
            <person name="Yin Y."/>
            <person name="Song W."/>
            <person name="Jiang J."/>
            <person name="Jackson S.A."/>
            <person name="Wing R.A."/>
            <person name="Wang J."/>
            <person name="Chen M."/>
        </authorList>
    </citation>
    <scope>NUCLEOTIDE SEQUENCE [LARGE SCALE GENOMIC DNA]</scope>
    <source>
        <strain evidence="1">cv. IRGC 101232</strain>
    </source>
</reference>
<dbReference type="EnsemblPlants" id="OB03G10740.1">
    <property type="protein sequence ID" value="OB03G10740.1"/>
    <property type="gene ID" value="OB03G10740"/>
</dbReference>
<evidence type="ECO:0000313" key="2">
    <source>
        <dbReference type="Proteomes" id="UP000006038"/>
    </source>
</evidence>
<dbReference type="Proteomes" id="UP000006038">
    <property type="component" value="Chromosome 3"/>
</dbReference>
<name>J3LJ48_ORYBR</name>
<proteinExistence type="predicted"/>
<protein>
    <submittedName>
        <fullName evidence="1">Uncharacterized protein</fullName>
    </submittedName>
</protein>
<dbReference type="Gramene" id="OB03G10740.1">
    <property type="protein sequence ID" value="OB03G10740.1"/>
    <property type="gene ID" value="OB03G10740"/>
</dbReference>
<sequence>MHMHGCRNGYEWELNRRTLRRVHTRSGSCLPACLRNRRRRGMMPRQSAATAGSAAASIPRFLSLPCRGPKHVGSYLLPSCLPARLPVATPVIPFTSHDPTQSMLISSPLLATIGLFSKAWTPKFNF</sequence>
<evidence type="ECO:0000313" key="1">
    <source>
        <dbReference type="EnsemblPlants" id="OB03G10740.1"/>
    </source>
</evidence>
<reference evidence="1" key="2">
    <citation type="submission" date="2013-04" db="UniProtKB">
        <authorList>
            <consortium name="EnsemblPlants"/>
        </authorList>
    </citation>
    <scope>IDENTIFICATION</scope>
</reference>